<organism evidence="2 3">
    <name type="scientific">Neocallimastix californiae</name>
    <dbReference type="NCBI Taxonomy" id="1754190"/>
    <lineage>
        <taxon>Eukaryota</taxon>
        <taxon>Fungi</taxon>
        <taxon>Fungi incertae sedis</taxon>
        <taxon>Chytridiomycota</taxon>
        <taxon>Chytridiomycota incertae sedis</taxon>
        <taxon>Neocallimastigomycetes</taxon>
        <taxon>Neocallimastigales</taxon>
        <taxon>Neocallimastigaceae</taxon>
        <taxon>Neocallimastix</taxon>
    </lineage>
</organism>
<dbReference type="InterPro" id="IPR002048">
    <property type="entry name" value="EF_hand_dom"/>
</dbReference>
<dbReference type="Proteomes" id="UP000193920">
    <property type="component" value="Unassembled WGS sequence"/>
</dbReference>
<proteinExistence type="predicted"/>
<dbReference type="GO" id="GO:0005509">
    <property type="term" value="F:calcium ion binding"/>
    <property type="evidence" value="ECO:0007669"/>
    <property type="project" value="InterPro"/>
</dbReference>
<dbReference type="SUPFAM" id="SSF47473">
    <property type="entry name" value="EF-hand"/>
    <property type="match status" value="1"/>
</dbReference>
<evidence type="ECO:0000313" key="3">
    <source>
        <dbReference type="Proteomes" id="UP000193920"/>
    </source>
</evidence>
<feature type="domain" description="EF-hand" evidence="1">
    <location>
        <begin position="30"/>
        <end position="65"/>
    </location>
</feature>
<dbReference type="Gene3D" id="1.10.238.10">
    <property type="entry name" value="EF-hand"/>
    <property type="match status" value="1"/>
</dbReference>
<dbReference type="AlphaFoldDB" id="A0A1Y2EIS5"/>
<gene>
    <name evidence="2" type="ORF">LY90DRAFT_667338</name>
</gene>
<protein>
    <recommendedName>
        <fullName evidence="1">EF-hand domain-containing protein</fullName>
    </recommendedName>
</protein>
<name>A0A1Y2EIS5_9FUNG</name>
<reference evidence="2 3" key="1">
    <citation type="submission" date="2016-08" db="EMBL/GenBank/DDBJ databases">
        <title>A Parts List for Fungal Cellulosomes Revealed by Comparative Genomics.</title>
        <authorList>
            <consortium name="DOE Joint Genome Institute"/>
            <person name="Haitjema C.H."/>
            <person name="Gilmore S.P."/>
            <person name="Henske J.K."/>
            <person name="Solomon K.V."/>
            <person name="De Groot R."/>
            <person name="Kuo A."/>
            <person name="Mondo S.J."/>
            <person name="Salamov A.A."/>
            <person name="Labutti K."/>
            <person name="Zhao Z."/>
            <person name="Chiniquy J."/>
            <person name="Barry K."/>
            <person name="Brewer H.M."/>
            <person name="Purvine S.O."/>
            <person name="Wright A.T."/>
            <person name="Boxma B."/>
            <person name="Van Alen T."/>
            <person name="Hackstein J.H."/>
            <person name="Baker S.E."/>
            <person name="Grigoriev I.V."/>
            <person name="O'Malley M.A."/>
        </authorList>
    </citation>
    <scope>NUCLEOTIDE SEQUENCE [LARGE SCALE GENOMIC DNA]</scope>
    <source>
        <strain evidence="2 3">G1</strain>
    </source>
</reference>
<dbReference type="InterPro" id="IPR011992">
    <property type="entry name" value="EF-hand-dom_pair"/>
</dbReference>
<accession>A0A1Y2EIS5</accession>
<dbReference type="EMBL" id="MCOG01000042">
    <property type="protein sequence ID" value="ORY70695.1"/>
    <property type="molecule type" value="Genomic_DNA"/>
</dbReference>
<dbReference type="PROSITE" id="PS50222">
    <property type="entry name" value="EF_HAND_2"/>
    <property type="match status" value="1"/>
</dbReference>
<evidence type="ECO:0000313" key="2">
    <source>
        <dbReference type="EMBL" id="ORY70695.1"/>
    </source>
</evidence>
<sequence>MELFGAKKINKNTLLSIELLDDKKKKLTKECEDLLIEIFKNFDFDKDGFWNHLEINSYFKTTNGSRLSKDAFNEILESFDTNDRQELTIKVSLICTIFKL</sequence>
<keyword evidence="3" id="KW-1185">Reference proteome</keyword>
<evidence type="ECO:0000259" key="1">
    <source>
        <dbReference type="PROSITE" id="PS50222"/>
    </source>
</evidence>
<comment type="caution">
    <text evidence="2">The sequence shown here is derived from an EMBL/GenBank/DDBJ whole genome shotgun (WGS) entry which is preliminary data.</text>
</comment>